<gene>
    <name evidence="2" type="ORF">Pan216_49920</name>
</gene>
<evidence type="ECO:0000256" key="1">
    <source>
        <dbReference type="SAM" id="Phobius"/>
    </source>
</evidence>
<reference evidence="2 3" key="1">
    <citation type="submission" date="2019-02" db="EMBL/GenBank/DDBJ databases">
        <title>Deep-cultivation of Planctomycetes and their phenomic and genomic characterization uncovers novel biology.</title>
        <authorList>
            <person name="Wiegand S."/>
            <person name="Jogler M."/>
            <person name="Boedeker C."/>
            <person name="Pinto D."/>
            <person name="Vollmers J."/>
            <person name="Rivas-Marin E."/>
            <person name="Kohn T."/>
            <person name="Peeters S.H."/>
            <person name="Heuer A."/>
            <person name="Rast P."/>
            <person name="Oberbeckmann S."/>
            <person name="Bunk B."/>
            <person name="Jeske O."/>
            <person name="Meyerdierks A."/>
            <person name="Storesund J.E."/>
            <person name="Kallscheuer N."/>
            <person name="Luecker S."/>
            <person name="Lage O.M."/>
            <person name="Pohl T."/>
            <person name="Merkel B.J."/>
            <person name="Hornburger P."/>
            <person name="Mueller R.-W."/>
            <person name="Bruemmer F."/>
            <person name="Labrenz M."/>
            <person name="Spormann A.M."/>
            <person name="Op den Camp H."/>
            <person name="Overmann J."/>
            <person name="Amann R."/>
            <person name="Jetten M.S.M."/>
            <person name="Mascher T."/>
            <person name="Medema M.H."/>
            <person name="Devos D.P."/>
            <person name="Kaster A.-K."/>
            <person name="Ovreas L."/>
            <person name="Rohde M."/>
            <person name="Galperin M.Y."/>
            <person name="Jogler C."/>
        </authorList>
    </citation>
    <scope>NUCLEOTIDE SEQUENCE [LARGE SCALE GENOMIC DNA]</scope>
    <source>
        <strain evidence="2 3">Pan216</strain>
    </source>
</reference>
<keyword evidence="1" id="KW-0812">Transmembrane</keyword>
<evidence type="ECO:0000313" key="2">
    <source>
        <dbReference type="EMBL" id="QDU64103.1"/>
    </source>
</evidence>
<keyword evidence="3" id="KW-1185">Reference proteome</keyword>
<keyword evidence="1" id="KW-1133">Transmembrane helix</keyword>
<sequence length="255" mass="28483">MDEPRGEDDYSFALETSEAARKKRHHWMTSRRGFALVGLSVLLLLAIVQWRHHQSANRSEEFLPTALRGMRALREQRFEEAHELLDDALGKLNDEQRQRDDVADFRQAHAELGILVGLLDRPLDEALSSPADRSLLKGQTLVIDAEVSPTDDGWRIGHVAFMGETPVAFDPAGLRLFDQLGIDSPTRLIFGAGLDEPRLLEERWYLRLDVDSGVLLTDPGIADALGLLGDSGSRERLVEQHQLFESARTPAGSND</sequence>
<keyword evidence="1" id="KW-0472">Membrane</keyword>
<name>A0A518BB22_9BACT</name>
<proteinExistence type="predicted"/>
<dbReference type="KEGG" id="knv:Pan216_49920"/>
<accession>A0A518BB22</accession>
<protein>
    <submittedName>
        <fullName evidence="2">Uncharacterized protein</fullName>
    </submittedName>
</protein>
<dbReference type="Proteomes" id="UP000317093">
    <property type="component" value="Chromosome"/>
</dbReference>
<dbReference type="OrthoDB" id="208967at2"/>
<dbReference type="EMBL" id="CP036279">
    <property type="protein sequence ID" value="QDU64103.1"/>
    <property type="molecule type" value="Genomic_DNA"/>
</dbReference>
<dbReference type="RefSeq" id="WP_145262066.1">
    <property type="nucleotide sequence ID" value="NZ_CP036279.1"/>
</dbReference>
<feature type="transmembrane region" description="Helical" evidence="1">
    <location>
        <begin position="33"/>
        <end position="50"/>
    </location>
</feature>
<dbReference type="AlphaFoldDB" id="A0A518BB22"/>
<evidence type="ECO:0000313" key="3">
    <source>
        <dbReference type="Proteomes" id="UP000317093"/>
    </source>
</evidence>
<organism evidence="2 3">
    <name type="scientific">Kolteria novifilia</name>
    <dbReference type="NCBI Taxonomy" id="2527975"/>
    <lineage>
        <taxon>Bacteria</taxon>
        <taxon>Pseudomonadati</taxon>
        <taxon>Planctomycetota</taxon>
        <taxon>Planctomycetia</taxon>
        <taxon>Kolteriales</taxon>
        <taxon>Kolteriaceae</taxon>
        <taxon>Kolteria</taxon>
    </lineage>
</organism>